<evidence type="ECO:0000313" key="1">
    <source>
        <dbReference type="EMBL" id="KAI3703611.1"/>
    </source>
</evidence>
<organism evidence="1 2">
    <name type="scientific">Smallanthus sonchifolius</name>
    <dbReference type="NCBI Taxonomy" id="185202"/>
    <lineage>
        <taxon>Eukaryota</taxon>
        <taxon>Viridiplantae</taxon>
        <taxon>Streptophyta</taxon>
        <taxon>Embryophyta</taxon>
        <taxon>Tracheophyta</taxon>
        <taxon>Spermatophyta</taxon>
        <taxon>Magnoliopsida</taxon>
        <taxon>eudicotyledons</taxon>
        <taxon>Gunneridae</taxon>
        <taxon>Pentapetalae</taxon>
        <taxon>asterids</taxon>
        <taxon>campanulids</taxon>
        <taxon>Asterales</taxon>
        <taxon>Asteraceae</taxon>
        <taxon>Asteroideae</taxon>
        <taxon>Heliantheae alliance</taxon>
        <taxon>Millerieae</taxon>
        <taxon>Smallanthus</taxon>
    </lineage>
</organism>
<name>A0ACB9A0U1_9ASTR</name>
<reference evidence="1 2" key="2">
    <citation type="journal article" date="2022" name="Mol. Ecol. Resour.">
        <title>The genomes of chicory, endive, great burdock and yacon provide insights into Asteraceae paleo-polyploidization history and plant inulin production.</title>
        <authorList>
            <person name="Fan W."/>
            <person name="Wang S."/>
            <person name="Wang H."/>
            <person name="Wang A."/>
            <person name="Jiang F."/>
            <person name="Liu H."/>
            <person name="Zhao H."/>
            <person name="Xu D."/>
            <person name="Zhang Y."/>
        </authorList>
    </citation>
    <scope>NUCLEOTIDE SEQUENCE [LARGE SCALE GENOMIC DNA]</scope>
    <source>
        <strain evidence="2">cv. Yunnan</strain>
        <tissue evidence="1">Leaves</tissue>
    </source>
</reference>
<accession>A0ACB9A0U1</accession>
<gene>
    <name evidence="1" type="ORF">L1987_73801</name>
</gene>
<dbReference type="EMBL" id="CM042042">
    <property type="protein sequence ID" value="KAI3703611.1"/>
    <property type="molecule type" value="Genomic_DNA"/>
</dbReference>
<dbReference type="Proteomes" id="UP001056120">
    <property type="component" value="Linkage Group LG25"/>
</dbReference>
<reference evidence="2" key="1">
    <citation type="journal article" date="2022" name="Mol. Ecol. Resour.">
        <title>The genomes of chicory, endive, great burdock and yacon provide insights into Asteraceae palaeo-polyploidization history and plant inulin production.</title>
        <authorList>
            <person name="Fan W."/>
            <person name="Wang S."/>
            <person name="Wang H."/>
            <person name="Wang A."/>
            <person name="Jiang F."/>
            <person name="Liu H."/>
            <person name="Zhao H."/>
            <person name="Xu D."/>
            <person name="Zhang Y."/>
        </authorList>
    </citation>
    <scope>NUCLEOTIDE SEQUENCE [LARGE SCALE GENOMIC DNA]</scope>
    <source>
        <strain evidence="2">cv. Yunnan</strain>
    </source>
</reference>
<keyword evidence="2" id="KW-1185">Reference proteome</keyword>
<sequence>MSCSHPFFQKPRVAMLFPLHQIHRFIFFTYFPFLPFKYRKESAGRRWCSGGFMVAVSGLRLPEGGGDGCGRRLLRWRLWSMPAIRGI</sequence>
<proteinExistence type="predicted"/>
<protein>
    <submittedName>
        <fullName evidence="1">Uncharacterized protein</fullName>
    </submittedName>
</protein>
<evidence type="ECO:0000313" key="2">
    <source>
        <dbReference type="Proteomes" id="UP001056120"/>
    </source>
</evidence>
<comment type="caution">
    <text evidence="1">The sequence shown here is derived from an EMBL/GenBank/DDBJ whole genome shotgun (WGS) entry which is preliminary data.</text>
</comment>